<reference evidence="2 3" key="1">
    <citation type="submission" date="2017-12" db="EMBL/GenBank/DDBJ databases">
        <title>Comparative genomics of Botrytis spp.</title>
        <authorList>
            <person name="Valero-Jimenez C.A."/>
            <person name="Tapia P."/>
            <person name="Veloso J."/>
            <person name="Silva-Moreno E."/>
            <person name="Staats M."/>
            <person name="Valdes J.H."/>
            <person name="Van Kan J.A.L."/>
        </authorList>
    </citation>
    <scope>NUCLEOTIDE SEQUENCE [LARGE SCALE GENOMIC DNA]</scope>
    <source>
        <strain evidence="2 3">MUCL3349</strain>
    </source>
</reference>
<comment type="caution">
    <text evidence="2">The sequence shown here is derived from an EMBL/GenBank/DDBJ whole genome shotgun (WGS) entry which is preliminary data.</text>
</comment>
<gene>
    <name evidence="2" type="ORF">BPOR_0681g00020</name>
</gene>
<keyword evidence="3" id="KW-1185">Reference proteome</keyword>
<dbReference type="EMBL" id="PQXO01000680">
    <property type="protein sequence ID" value="TGO83223.1"/>
    <property type="molecule type" value="Genomic_DNA"/>
</dbReference>
<sequence>MPHYLLWLGMASSRQDGREDENKPRLWTRNRRLGFYVDVKETVSHSGLHGQESKRDIGTNPVFGNPAVGTGSGGG</sequence>
<dbReference type="Proteomes" id="UP000297280">
    <property type="component" value="Unassembled WGS sequence"/>
</dbReference>
<dbReference type="AlphaFoldDB" id="A0A4Z1KAR6"/>
<evidence type="ECO:0000313" key="2">
    <source>
        <dbReference type="EMBL" id="TGO83223.1"/>
    </source>
</evidence>
<evidence type="ECO:0000313" key="3">
    <source>
        <dbReference type="Proteomes" id="UP000297280"/>
    </source>
</evidence>
<evidence type="ECO:0000256" key="1">
    <source>
        <dbReference type="SAM" id="MobiDB-lite"/>
    </source>
</evidence>
<feature type="region of interest" description="Disordered" evidence="1">
    <location>
        <begin position="45"/>
        <end position="75"/>
    </location>
</feature>
<organism evidence="2 3">
    <name type="scientific">Botrytis porri</name>
    <dbReference type="NCBI Taxonomy" id="87229"/>
    <lineage>
        <taxon>Eukaryota</taxon>
        <taxon>Fungi</taxon>
        <taxon>Dikarya</taxon>
        <taxon>Ascomycota</taxon>
        <taxon>Pezizomycotina</taxon>
        <taxon>Leotiomycetes</taxon>
        <taxon>Helotiales</taxon>
        <taxon>Sclerotiniaceae</taxon>
        <taxon>Botrytis</taxon>
    </lineage>
</organism>
<accession>A0A4Z1KAR6</accession>
<name>A0A4Z1KAR6_9HELO</name>
<proteinExistence type="predicted"/>
<protein>
    <submittedName>
        <fullName evidence="2">Uncharacterized protein</fullName>
    </submittedName>
</protein>